<dbReference type="EMBL" id="CP000284">
    <property type="protein sequence ID" value="ABE49311.1"/>
    <property type="molecule type" value="Genomic_DNA"/>
</dbReference>
<dbReference type="PRINTS" id="PR01590">
    <property type="entry name" value="HTHFIS"/>
</dbReference>
<dbReference type="InterPro" id="IPR029016">
    <property type="entry name" value="GAF-like_dom_sf"/>
</dbReference>
<dbReference type="InterPro" id="IPR003593">
    <property type="entry name" value="AAA+_ATPase"/>
</dbReference>
<evidence type="ECO:0000256" key="2">
    <source>
        <dbReference type="ARBA" id="ARBA00022840"/>
    </source>
</evidence>
<dbReference type="eggNOG" id="COG3284">
    <property type="taxonomic scope" value="Bacteria"/>
</dbReference>
<dbReference type="InterPro" id="IPR058031">
    <property type="entry name" value="AAA_lid_NorR"/>
</dbReference>
<dbReference type="InterPro" id="IPR025944">
    <property type="entry name" value="Sigma_54_int_dom_CS"/>
</dbReference>
<dbReference type="RefSeq" id="WP_011479264.1">
    <property type="nucleotide sequence ID" value="NC_007947.1"/>
</dbReference>
<dbReference type="CDD" id="cd00009">
    <property type="entry name" value="AAA"/>
    <property type="match status" value="1"/>
</dbReference>
<evidence type="ECO:0000256" key="4">
    <source>
        <dbReference type="ARBA" id="ARBA00023125"/>
    </source>
</evidence>
<dbReference type="SMART" id="SM00382">
    <property type="entry name" value="AAA"/>
    <property type="match status" value="1"/>
</dbReference>
<dbReference type="HOGENOM" id="CLU_000445_8_12_4"/>
<dbReference type="Gene3D" id="1.10.10.60">
    <property type="entry name" value="Homeodomain-like"/>
    <property type="match status" value="1"/>
</dbReference>
<keyword evidence="3" id="KW-0805">Transcription regulation</keyword>
<evidence type="ECO:0000313" key="9">
    <source>
        <dbReference type="Proteomes" id="UP000002440"/>
    </source>
</evidence>
<keyword evidence="4" id="KW-0238">DNA-binding</keyword>
<dbReference type="FunFam" id="3.40.50.300:FF:000006">
    <property type="entry name" value="DNA-binding transcriptional regulator NtrC"/>
    <property type="match status" value="1"/>
</dbReference>
<organism evidence="8 9">
    <name type="scientific">Methylobacillus flagellatus (strain ATCC 51484 / DSM 6875 / VKM B-1610 / KT)</name>
    <dbReference type="NCBI Taxonomy" id="265072"/>
    <lineage>
        <taxon>Bacteria</taxon>
        <taxon>Pseudomonadati</taxon>
        <taxon>Pseudomonadota</taxon>
        <taxon>Betaproteobacteria</taxon>
        <taxon>Nitrosomonadales</taxon>
        <taxon>Methylophilaceae</taxon>
        <taxon>Methylobacillus</taxon>
    </lineage>
</organism>
<dbReference type="Pfam" id="PF02954">
    <property type="entry name" value="HTH_8"/>
    <property type="match status" value="1"/>
</dbReference>
<dbReference type="SUPFAM" id="SSF52540">
    <property type="entry name" value="P-loop containing nucleoside triphosphate hydrolases"/>
    <property type="match status" value="1"/>
</dbReference>
<keyword evidence="1" id="KW-0547">Nucleotide-binding</keyword>
<dbReference type="Pfam" id="PF25601">
    <property type="entry name" value="AAA_lid_14"/>
    <property type="match status" value="1"/>
</dbReference>
<keyword evidence="5" id="KW-0804">Transcription</keyword>
<evidence type="ECO:0000256" key="5">
    <source>
        <dbReference type="ARBA" id="ARBA00023163"/>
    </source>
</evidence>
<dbReference type="PANTHER" id="PTHR32071">
    <property type="entry name" value="TRANSCRIPTIONAL REGULATORY PROTEIN"/>
    <property type="match status" value="1"/>
</dbReference>
<evidence type="ECO:0000313" key="8">
    <source>
        <dbReference type="EMBL" id="ABE49311.1"/>
    </source>
</evidence>
<dbReference type="Proteomes" id="UP000002440">
    <property type="component" value="Chromosome"/>
</dbReference>
<dbReference type="GO" id="GO:0005524">
    <property type="term" value="F:ATP binding"/>
    <property type="evidence" value="ECO:0007669"/>
    <property type="project" value="UniProtKB-KW"/>
</dbReference>
<sequence>MHNPYPDGPRFLDAKSQFLAHGAVEKGSVSKEIERSWRRCVENGMEAGAPVRTEILTQQELLEKQEANQLLLSHARPEMESLNAQISHTRSVIVLTDAQGFILHSQGNSEFLDDAQRVALIPGSSWQESLRGTNAIGTALVERSPMTVQGAEHFLERNHVLACSAVPILNARNQIMGTLDVSTDASMPQQHTLALVRMSAQMIENRLFIASHAGAYSLHFHARPEFIGTLWEGIAIFDDRHRLMALNRSGQFQLGITHEKLEDSLFSELFACRPESLMQAAQGSSLVTPLYTTREARLYARMTLRQAPGVRQPGATNSSASERHCAASLQMLNTGDPRVARIISQVELVLDQDIPILIEGETGVGKELFARAIHEASTRSRGPWVAVNCAALPEGLIESELFGYEEGAFTGARRKGSVGKLEQADGGTLFLDEIGDMPLALQARLLRVLQERSVTPLGSTKPKPVNFALLSATNQKLREKVERGEFRRDLYYRLNGLTATLPALRQRQDLPALINTILQTENAAGKTIDREVMALFKSHPWPGNVRQLHNVLRTALALSGASPISMMHLTQDFLDDMKNGVEEDAALSLSKLTAEAIKAAMQSHAGNVSAVARQLGISRNTLYRRMRAMNLM</sequence>
<dbReference type="AlphaFoldDB" id="Q1H2H6"/>
<protein>
    <submittedName>
        <fullName evidence="8">GAF modulated sigma54 specific transcriptional regulator, Fis family</fullName>
    </submittedName>
    <submittedName>
        <fullName evidence="7">Sigma54 specific transcriptional regulator with GAF sensor, Fis family</fullName>
    </submittedName>
</protein>
<accession>Q1H2H6</accession>
<evidence type="ECO:0000259" key="6">
    <source>
        <dbReference type="PROSITE" id="PS50045"/>
    </source>
</evidence>
<dbReference type="PROSITE" id="PS00675">
    <property type="entry name" value="SIGMA54_INTERACT_1"/>
    <property type="match status" value="1"/>
</dbReference>
<evidence type="ECO:0000256" key="3">
    <source>
        <dbReference type="ARBA" id="ARBA00023015"/>
    </source>
</evidence>
<dbReference type="PROSITE" id="PS50045">
    <property type="entry name" value="SIGMA54_INTERACT_4"/>
    <property type="match status" value="1"/>
</dbReference>
<dbReference type="KEGG" id="mfa:Mfla_1043"/>
<feature type="domain" description="Sigma-54 factor interaction" evidence="6">
    <location>
        <begin position="332"/>
        <end position="557"/>
    </location>
</feature>
<dbReference type="PANTHER" id="PTHR32071:SF77">
    <property type="entry name" value="TRANSCRIPTIONAL REGULATORY PROTEIN"/>
    <property type="match status" value="1"/>
</dbReference>
<dbReference type="STRING" id="265072.Mfla_0899"/>
<gene>
    <name evidence="7" type="ordered locus">Mfla_0899</name>
    <name evidence="8" type="ordered locus">Mfla_1043</name>
</gene>
<name>Q1H2H6_METFK</name>
<dbReference type="InterPro" id="IPR003018">
    <property type="entry name" value="GAF"/>
</dbReference>
<dbReference type="InterPro" id="IPR009057">
    <property type="entry name" value="Homeodomain-like_sf"/>
</dbReference>
<reference evidence="8 9" key="1">
    <citation type="submission" date="2006-03" db="EMBL/GenBank/DDBJ databases">
        <title>Complete sequence of Methylobacillus flagellatus KT.</title>
        <authorList>
            <consortium name="US DOE Joint Genome Institute"/>
            <person name="Copeland A."/>
            <person name="Lucas S."/>
            <person name="Lapidus A."/>
            <person name="Barry K."/>
            <person name="Detter J.C."/>
            <person name="Glavina del Rio T."/>
            <person name="Hammon N."/>
            <person name="Israni S."/>
            <person name="Dalin E."/>
            <person name="Tice H."/>
            <person name="Pitluck S."/>
            <person name="Brettin T."/>
            <person name="Bruce D."/>
            <person name="Han C."/>
            <person name="Tapia R."/>
            <person name="Saunders E."/>
            <person name="Gilna P."/>
            <person name="Schmutz J."/>
            <person name="Larimer F."/>
            <person name="Land M."/>
            <person name="Kyrpides N."/>
            <person name="Anderson I."/>
            <person name="Richardson P."/>
        </authorList>
    </citation>
    <scope>NUCLEOTIDE SEQUENCE [LARGE SCALE GENOMIC DNA]</scope>
    <source>
        <strain evidence="8">KT</strain>
        <strain evidence="9">KT / ATCC 51484 / DSM 6875</strain>
    </source>
</reference>
<dbReference type="Gene3D" id="3.30.450.40">
    <property type="match status" value="1"/>
</dbReference>
<dbReference type="OrthoDB" id="5288224at2"/>
<dbReference type="Pfam" id="PF01590">
    <property type="entry name" value="GAF"/>
    <property type="match status" value="1"/>
</dbReference>
<dbReference type="InterPro" id="IPR002078">
    <property type="entry name" value="Sigma_54_int"/>
</dbReference>
<dbReference type="InterPro" id="IPR025943">
    <property type="entry name" value="Sigma_54_int_dom_ATP-bd_2"/>
</dbReference>
<dbReference type="SUPFAM" id="SSF46689">
    <property type="entry name" value="Homeodomain-like"/>
    <property type="match status" value="1"/>
</dbReference>
<dbReference type="InterPro" id="IPR002197">
    <property type="entry name" value="HTH_Fis"/>
</dbReference>
<dbReference type="Gene3D" id="1.10.8.60">
    <property type="match status" value="1"/>
</dbReference>
<evidence type="ECO:0000256" key="1">
    <source>
        <dbReference type="ARBA" id="ARBA00022741"/>
    </source>
</evidence>
<dbReference type="PROSITE" id="PS00676">
    <property type="entry name" value="SIGMA54_INTERACT_2"/>
    <property type="match status" value="1"/>
</dbReference>
<dbReference type="PROSITE" id="PS00688">
    <property type="entry name" value="SIGMA54_INTERACT_3"/>
    <property type="match status" value="1"/>
</dbReference>
<dbReference type="GO" id="GO:0043565">
    <property type="term" value="F:sequence-specific DNA binding"/>
    <property type="evidence" value="ECO:0007669"/>
    <property type="project" value="InterPro"/>
</dbReference>
<dbReference type="InterPro" id="IPR027417">
    <property type="entry name" value="P-loop_NTPase"/>
</dbReference>
<dbReference type="InterPro" id="IPR025662">
    <property type="entry name" value="Sigma_54_int_dom_ATP-bd_1"/>
</dbReference>
<keyword evidence="9" id="KW-1185">Reference proteome</keyword>
<dbReference type="KEGG" id="mfa:Mfla_0899"/>
<dbReference type="EMBL" id="CP000284">
    <property type="protein sequence ID" value="ABE49167.1"/>
    <property type="molecule type" value="Genomic_DNA"/>
</dbReference>
<dbReference type="Gene3D" id="3.40.50.300">
    <property type="entry name" value="P-loop containing nucleotide triphosphate hydrolases"/>
    <property type="match status" value="1"/>
</dbReference>
<keyword evidence="2" id="KW-0067">ATP-binding</keyword>
<dbReference type="Pfam" id="PF00158">
    <property type="entry name" value="Sigma54_activat"/>
    <property type="match status" value="1"/>
</dbReference>
<dbReference type="GO" id="GO:0006355">
    <property type="term" value="P:regulation of DNA-templated transcription"/>
    <property type="evidence" value="ECO:0007669"/>
    <property type="project" value="InterPro"/>
</dbReference>
<proteinExistence type="predicted"/>
<evidence type="ECO:0000313" key="7">
    <source>
        <dbReference type="EMBL" id="ABE49167.1"/>
    </source>
</evidence>